<protein>
    <submittedName>
        <fullName evidence="6">RNA polymerase sigma factor (Sigma-70 family)</fullName>
    </submittedName>
</protein>
<dbReference type="EMBL" id="VIVR01000001">
    <property type="protein sequence ID" value="TWE20931.1"/>
    <property type="molecule type" value="Genomic_DNA"/>
</dbReference>
<evidence type="ECO:0000256" key="2">
    <source>
        <dbReference type="ARBA" id="ARBA00023015"/>
    </source>
</evidence>
<dbReference type="GO" id="GO:0016987">
    <property type="term" value="F:sigma factor activity"/>
    <property type="evidence" value="ECO:0007669"/>
    <property type="project" value="UniProtKB-KW"/>
</dbReference>
<keyword evidence="5" id="KW-0804">Transcription</keyword>
<dbReference type="Gene3D" id="1.10.10.10">
    <property type="entry name" value="Winged helix-like DNA-binding domain superfamily/Winged helix DNA-binding domain"/>
    <property type="match status" value="1"/>
</dbReference>
<dbReference type="InterPro" id="IPR013325">
    <property type="entry name" value="RNA_pol_sigma_r2"/>
</dbReference>
<dbReference type="Proteomes" id="UP000318416">
    <property type="component" value="Unassembled WGS sequence"/>
</dbReference>
<keyword evidence="2" id="KW-0805">Transcription regulation</keyword>
<reference evidence="6 7" key="1">
    <citation type="submission" date="2019-06" db="EMBL/GenBank/DDBJ databases">
        <title>Sequencing the genomes of 1000 actinobacteria strains.</title>
        <authorList>
            <person name="Klenk H.-P."/>
        </authorList>
    </citation>
    <scope>NUCLEOTIDE SEQUENCE [LARGE SCALE GENOMIC DNA]</scope>
    <source>
        <strain evidence="6 7">DSM 41649</strain>
    </source>
</reference>
<dbReference type="AlphaFoldDB" id="A0A561EZ98"/>
<evidence type="ECO:0000313" key="6">
    <source>
        <dbReference type="EMBL" id="TWE20931.1"/>
    </source>
</evidence>
<keyword evidence="4" id="KW-0238">DNA-binding</keyword>
<dbReference type="InterPro" id="IPR036388">
    <property type="entry name" value="WH-like_DNA-bd_sf"/>
</dbReference>
<evidence type="ECO:0000256" key="1">
    <source>
        <dbReference type="ARBA" id="ARBA00010641"/>
    </source>
</evidence>
<keyword evidence="7" id="KW-1185">Reference proteome</keyword>
<dbReference type="SUPFAM" id="SSF88659">
    <property type="entry name" value="Sigma3 and sigma4 domains of RNA polymerase sigma factors"/>
    <property type="match status" value="1"/>
</dbReference>
<dbReference type="RefSeq" id="WP_246192921.1">
    <property type="nucleotide sequence ID" value="NZ_BAAABR010000047.1"/>
</dbReference>
<evidence type="ECO:0000313" key="7">
    <source>
        <dbReference type="Proteomes" id="UP000318416"/>
    </source>
</evidence>
<evidence type="ECO:0000256" key="3">
    <source>
        <dbReference type="ARBA" id="ARBA00023082"/>
    </source>
</evidence>
<accession>A0A561EZ98</accession>
<dbReference type="InterPro" id="IPR014284">
    <property type="entry name" value="RNA_pol_sigma-70_dom"/>
</dbReference>
<dbReference type="SUPFAM" id="SSF88946">
    <property type="entry name" value="Sigma2 domain of RNA polymerase sigma factors"/>
    <property type="match status" value="1"/>
</dbReference>
<dbReference type="PANTHER" id="PTHR43133:SF52">
    <property type="entry name" value="ECF RNA POLYMERASE SIGMA FACTOR SIGL"/>
    <property type="match status" value="1"/>
</dbReference>
<dbReference type="GO" id="GO:0006352">
    <property type="term" value="P:DNA-templated transcription initiation"/>
    <property type="evidence" value="ECO:0007669"/>
    <property type="project" value="InterPro"/>
</dbReference>
<evidence type="ECO:0000256" key="5">
    <source>
        <dbReference type="ARBA" id="ARBA00023163"/>
    </source>
</evidence>
<proteinExistence type="inferred from homology"/>
<keyword evidence="3" id="KW-0731">Sigma factor</keyword>
<name>A0A561EZ98_9ACTN</name>
<dbReference type="GO" id="GO:0003677">
    <property type="term" value="F:DNA binding"/>
    <property type="evidence" value="ECO:0007669"/>
    <property type="project" value="UniProtKB-KW"/>
</dbReference>
<dbReference type="PANTHER" id="PTHR43133">
    <property type="entry name" value="RNA POLYMERASE ECF-TYPE SIGMA FACTO"/>
    <property type="match status" value="1"/>
</dbReference>
<comment type="similarity">
    <text evidence="1">Belongs to the sigma-70 factor family. ECF subfamily.</text>
</comment>
<dbReference type="InterPro" id="IPR013324">
    <property type="entry name" value="RNA_pol_sigma_r3/r4-like"/>
</dbReference>
<comment type="caution">
    <text evidence="6">The sequence shown here is derived from an EMBL/GenBank/DDBJ whole genome shotgun (WGS) entry which is preliminary data.</text>
</comment>
<gene>
    <name evidence="6" type="ORF">FB465_6091</name>
</gene>
<evidence type="ECO:0000256" key="4">
    <source>
        <dbReference type="ARBA" id="ARBA00023125"/>
    </source>
</evidence>
<dbReference type="InterPro" id="IPR039425">
    <property type="entry name" value="RNA_pol_sigma-70-like"/>
</dbReference>
<organism evidence="6 7">
    <name type="scientific">Kitasatospora atroaurantiaca</name>
    <dbReference type="NCBI Taxonomy" id="285545"/>
    <lineage>
        <taxon>Bacteria</taxon>
        <taxon>Bacillati</taxon>
        <taxon>Actinomycetota</taxon>
        <taxon>Actinomycetes</taxon>
        <taxon>Kitasatosporales</taxon>
        <taxon>Streptomycetaceae</taxon>
        <taxon>Kitasatospora</taxon>
    </lineage>
</organism>
<sequence length="158" mass="17800">MVPVAELRPELAAFLTVLARGRRLDAEEVEQAVWLRVVERSRAGGLPRDRRAWLRGIVVREVLAAGRYTRVETPVGRVPQRHRTPEEHLLAAERRRAVRRALARLPGRCPQLMTALAESPELTYRQLADELGVPRGSIGPTRSRCLACLRALLQGHRP</sequence>
<dbReference type="NCBIfam" id="TIGR02937">
    <property type="entry name" value="sigma70-ECF"/>
    <property type="match status" value="1"/>
</dbReference>